<feature type="domain" description="NADP-dependent oxidoreductase" evidence="2">
    <location>
        <begin position="15"/>
        <end position="314"/>
    </location>
</feature>
<accession>A0AA37BQJ6</accession>
<evidence type="ECO:0000256" key="1">
    <source>
        <dbReference type="ARBA" id="ARBA00023002"/>
    </source>
</evidence>
<dbReference type="PANTHER" id="PTHR43364">
    <property type="entry name" value="NADH-SPECIFIC METHYLGLYOXAL REDUCTASE-RELATED"/>
    <property type="match status" value="1"/>
</dbReference>
<name>A0AA37BQJ6_9ARCH</name>
<dbReference type="Gene3D" id="3.20.20.100">
    <property type="entry name" value="NADP-dependent oxidoreductase domain"/>
    <property type="match status" value="1"/>
</dbReference>
<proteinExistence type="predicted"/>
<dbReference type="Proteomes" id="UP000632195">
    <property type="component" value="Unassembled WGS sequence"/>
</dbReference>
<dbReference type="CDD" id="cd19081">
    <property type="entry name" value="AKR_AKR9C1"/>
    <property type="match status" value="1"/>
</dbReference>
<reference evidence="3" key="1">
    <citation type="journal article" date="2014" name="Int. J. Syst. Evol. Microbiol.">
        <title>Complete genome sequence of Corynebacterium casei LMG S-19264T (=DSM 44701T), isolated from a smear-ripened cheese.</title>
        <authorList>
            <consortium name="US DOE Joint Genome Institute (JGI-PGF)"/>
            <person name="Walter F."/>
            <person name="Albersmeier A."/>
            <person name="Kalinowski J."/>
            <person name="Ruckert C."/>
        </authorList>
    </citation>
    <scope>NUCLEOTIDE SEQUENCE</scope>
    <source>
        <strain evidence="3">JCM 13583</strain>
    </source>
</reference>
<evidence type="ECO:0000313" key="3">
    <source>
        <dbReference type="EMBL" id="GGM70030.1"/>
    </source>
</evidence>
<dbReference type="FunFam" id="3.20.20.100:FF:000004">
    <property type="entry name" value="Oxidoreductase, aldo/keto reductase"/>
    <property type="match status" value="1"/>
</dbReference>
<gene>
    <name evidence="3" type="ORF">GCM10007108_05160</name>
</gene>
<dbReference type="EMBL" id="BMNY01000001">
    <property type="protein sequence ID" value="GGM70030.1"/>
    <property type="molecule type" value="Genomic_DNA"/>
</dbReference>
<dbReference type="GO" id="GO:0016491">
    <property type="term" value="F:oxidoreductase activity"/>
    <property type="evidence" value="ECO:0007669"/>
    <property type="project" value="UniProtKB-KW"/>
</dbReference>
<evidence type="ECO:0000313" key="4">
    <source>
        <dbReference type="Proteomes" id="UP000632195"/>
    </source>
</evidence>
<dbReference type="InterPro" id="IPR036812">
    <property type="entry name" value="NAD(P)_OxRdtase_dom_sf"/>
</dbReference>
<organism evidence="3 4">
    <name type="scientific">Thermogymnomonas acidicola</name>
    <dbReference type="NCBI Taxonomy" id="399579"/>
    <lineage>
        <taxon>Archaea</taxon>
        <taxon>Methanobacteriati</taxon>
        <taxon>Thermoplasmatota</taxon>
        <taxon>Thermoplasmata</taxon>
        <taxon>Thermoplasmatales</taxon>
        <taxon>Thermogymnomonas</taxon>
    </lineage>
</organism>
<dbReference type="SUPFAM" id="SSF51430">
    <property type="entry name" value="NAD(P)-linked oxidoreductase"/>
    <property type="match status" value="1"/>
</dbReference>
<sequence>MELRLLGKTGLRVSELCLGTMTFGRDAGEETAFRIMDEFEASGGNFFDTADVYNQGRSEEILGKWLSNRNREDYIVATKVRFATSDKPNSVGLTRKHIRHSVEGSLRRLKTDYIDILQVHAWDPITDLSETLSALQALVDEGKVLHIGASNFRAWQLMLALSISRENGLSEFVSLQPQYSLLCRATEFELIPLCVHENIAVLPWSPLKGGVLSGKYTVGGEVPDGTRLRSMVSRGIDVPWKGAEDYYSRVLKAVHRIAQSKGVTDAQVSLAWLLNRKGVTSPIIGARSVEQVRENIGSVDVKLTREEMDELDRASSLYVTYPYDEQAERQQMSGRV</sequence>
<reference evidence="3" key="2">
    <citation type="submission" date="2022-09" db="EMBL/GenBank/DDBJ databases">
        <authorList>
            <person name="Sun Q."/>
            <person name="Ohkuma M."/>
        </authorList>
    </citation>
    <scope>NUCLEOTIDE SEQUENCE</scope>
    <source>
        <strain evidence="3">JCM 13583</strain>
    </source>
</reference>
<dbReference type="InterPro" id="IPR023210">
    <property type="entry name" value="NADP_OxRdtase_dom"/>
</dbReference>
<dbReference type="Pfam" id="PF00248">
    <property type="entry name" value="Aldo_ket_red"/>
    <property type="match status" value="1"/>
</dbReference>
<dbReference type="PANTHER" id="PTHR43364:SF4">
    <property type="entry name" value="NAD(P)-LINKED OXIDOREDUCTASE SUPERFAMILY PROTEIN"/>
    <property type="match status" value="1"/>
</dbReference>
<dbReference type="RefSeq" id="WP_188680055.1">
    <property type="nucleotide sequence ID" value="NZ_BMNY01000001.1"/>
</dbReference>
<comment type="caution">
    <text evidence="3">The sequence shown here is derived from an EMBL/GenBank/DDBJ whole genome shotgun (WGS) entry which is preliminary data.</text>
</comment>
<dbReference type="InterPro" id="IPR050523">
    <property type="entry name" value="AKR_Detox_Biosynth"/>
</dbReference>
<evidence type="ECO:0000259" key="2">
    <source>
        <dbReference type="Pfam" id="PF00248"/>
    </source>
</evidence>
<protein>
    <submittedName>
        <fullName evidence="3">Aldo/keto reductase</fullName>
    </submittedName>
</protein>
<dbReference type="AlphaFoldDB" id="A0AA37BQJ6"/>
<keyword evidence="4" id="KW-1185">Reference proteome</keyword>
<keyword evidence="1" id="KW-0560">Oxidoreductase</keyword>
<dbReference type="GO" id="GO:0005829">
    <property type="term" value="C:cytosol"/>
    <property type="evidence" value="ECO:0007669"/>
    <property type="project" value="UniProtKB-ARBA"/>
</dbReference>